<feature type="region of interest" description="Disordered" evidence="5">
    <location>
        <begin position="1"/>
        <end position="22"/>
    </location>
</feature>
<evidence type="ECO:0000256" key="2">
    <source>
        <dbReference type="ARBA" id="ARBA00023242"/>
    </source>
</evidence>
<reference evidence="7 8" key="2">
    <citation type="submission" date="2017-02" db="EMBL/GenBank/DDBJ databases">
        <title>A genome survey and senescence transcriptome analysis in Lentinula edodes.</title>
        <authorList>
            <person name="Sakamoto Y."/>
            <person name="Nakade K."/>
            <person name="Sato S."/>
            <person name="Yoshida Y."/>
            <person name="Miyazaki K."/>
            <person name="Natsume S."/>
            <person name="Konno N."/>
        </authorList>
    </citation>
    <scope>NUCLEOTIDE SEQUENCE [LARGE SCALE GENOMIC DNA]</scope>
    <source>
        <strain evidence="7 8">NBRC 111202</strain>
    </source>
</reference>
<accession>A0A1Q3ERY5</accession>
<feature type="region of interest" description="Disordered" evidence="5">
    <location>
        <begin position="170"/>
        <end position="194"/>
    </location>
</feature>
<dbReference type="SMART" id="SM00355">
    <property type="entry name" value="ZnF_C2H2"/>
    <property type="match status" value="1"/>
</dbReference>
<reference evidence="7 8" key="1">
    <citation type="submission" date="2016-08" db="EMBL/GenBank/DDBJ databases">
        <authorList>
            <consortium name="Lentinula edodes genome sequencing consortium"/>
            <person name="Sakamoto Y."/>
            <person name="Nakade K."/>
            <person name="Sato S."/>
            <person name="Yoshida Y."/>
            <person name="Miyazaki K."/>
            <person name="Natsume S."/>
            <person name="Konno N."/>
        </authorList>
    </citation>
    <scope>NUCLEOTIDE SEQUENCE [LARGE SCALE GENOMIC DNA]</scope>
    <source>
        <strain evidence="7 8">NBRC 111202</strain>
    </source>
</reference>
<comment type="subcellular location">
    <subcellularLocation>
        <location evidence="1">Nucleus</location>
    </subcellularLocation>
</comment>
<evidence type="ECO:0000313" key="7">
    <source>
        <dbReference type="EMBL" id="GAW09971.1"/>
    </source>
</evidence>
<feature type="compositionally biased region" description="Low complexity" evidence="5">
    <location>
        <begin position="1105"/>
        <end position="1133"/>
    </location>
</feature>
<dbReference type="GO" id="GO:0006351">
    <property type="term" value="P:DNA-templated transcription"/>
    <property type="evidence" value="ECO:0007669"/>
    <property type="project" value="InterPro"/>
</dbReference>
<dbReference type="Proteomes" id="UP000188533">
    <property type="component" value="Unassembled WGS sequence"/>
</dbReference>
<dbReference type="PANTHER" id="PTHR31001">
    <property type="entry name" value="UNCHARACTERIZED TRANSCRIPTIONAL REGULATORY PROTEIN"/>
    <property type="match status" value="1"/>
</dbReference>
<feature type="coiled-coil region" evidence="4">
    <location>
        <begin position="228"/>
        <end position="262"/>
    </location>
</feature>
<feature type="compositionally biased region" description="Low complexity" evidence="5">
    <location>
        <begin position="170"/>
        <end position="180"/>
    </location>
</feature>
<keyword evidence="4" id="KW-0175">Coiled coil</keyword>
<keyword evidence="3" id="KW-0862">Zinc</keyword>
<dbReference type="EMBL" id="BDGU01001498">
    <property type="protein sequence ID" value="GAW09971.1"/>
    <property type="molecule type" value="Genomic_DNA"/>
</dbReference>
<feature type="domain" description="C2H2-type" evidence="6">
    <location>
        <begin position="132"/>
        <end position="157"/>
    </location>
</feature>
<dbReference type="InterPro" id="IPR050613">
    <property type="entry name" value="Sec_Metabolite_Reg"/>
</dbReference>
<dbReference type="PROSITE" id="PS00028">
    <property type="entry name" value="ZINC_FINGER_C2H2_1"/>
    <property type="match status" value="1"/>
</dbReference>
<organism evidence="7 8">
    <name type="scientific">Lentinula edodes</name>
    <name type="common">Shiitake mushroom</name>
    <name type="synonym">Lentinus edodes</name>
    <dbReference type="NCBI Taxonomy" id="5353"/>
    <lineage>
        <taxon>Eukaryota</taxon>
        <taxon>Fungi</taxon>
        <taxon>Dikarya</taxon>
        <taxon>Basidiomycota</taxon>
        <taxon>Agaricomycotina</taxon>
        <taxon>Agaricomycetes</taxon>
        <taxon>Agaricomycetidae</taxon>
        <taxon>Agaricales</taxon>
        <taxon>Marasmiineae</taxon>
        <taxon>Omphalotaceae</taxon>
        <taxon>Lentinula</taxon>
    </lineage>
</organism>
<evidence type="ECO:0000313" key="8">
    <source>
        <dbReference type="Proteomes" id="UP000188533"/>
    </source>
</evidence>
<feature type="region of interest" description="Disordered" evidence="5">
    <location>
        <begin position="1351"/>
        <end position="1465"/>
    </location>
</feature>
<name>A0A1Q3ERY5_LENED</name>
<feature type="compositionally biased region" description="Low complexity" evidence="5">
    <location>
        <begin position="1369"/>
        <end position="1379"/>
    </location>
</feature>
<keyword evidence="2" id="KW-0539">Nucleus</keyword>
<dbReference type="GO" id="GO:0005634">
    <property type="term" value="C:nucleus"/>
    <property type="evidence" value="ECO:0007669"/>
    <property type="project" value="UniProtKB-SubCell"/>
</dbReference>
<feature type="compositionally biased region" description="Low complexity" evidence="5">
    <location>
        <begin position="1242"/>
        <end position="1254"/>
    </location>
</feature>
<feature type="region of interest" description="Disordered" evidence="5">
    <location>
        <begin position="1093"/>
        <end position="1283"/>
    </location>
</feature>
<evidence type="ECO:0000259" key="6">
    <source>
        <dbReference type="PROSITE" id="PS50157"/>
    </source>
</evidence>
<gene>
    <name evidence="7" type="ORF">LENED_012192</name>
</gene>
<sequence length="1465" mass="161190">MPSQADGHRRVSDPQRKVQENVKVEHVPSTTAPYHPCDTINSFMLELLSATSGSAGSGPSFAISHDDDWRSVWDEGNVKLPTEQELIHRICSKSKFIIDNGTIYPDPLDDATPRKSPLSPDEFITARILVMFTCPVQQCGEQFQQQSSLITHMQQKHDVVHGTAARVPLSAAAASSASTTPKPPSQPDKKKRRGGVAALSCAECRSGCVKKGCAAICPDGHLTTGKGNRFVLANINELQEKIEELTTRAKALEDALAKSHNLVSPQPHPLLSDDLLQITRTVKEESPEPNLSTDSTTVKKEENNKQEEDEALIVYKSSLGSLYAGEQSTFYGRSSTSWHFLLVQRDWGEPAEGVDRSTRQKLVGFLPTVAVARRHCQNYYRYGAWQYTPISEVEFKTTIFEPYYEPDEGTLFEDPLVSHNLAILFLVIALGALLDLEGPAHSQEAKWYYQLGKAALALEPVLDSSSLSTIQALILLAYYMLLDDIHDLRWSIMGLTSKLTQTAGLHIDGTHWNLPPEETYRRRCLFWEVYSYDILQSLTYGRPPHMALSFVDTKKPFETTRDANGDVEMTCDAWKHKFFSECLGVIWNKAFGAHPLSYDMLKHLDQQMRAYYVPPSLRVPGFGGAKLNQDIHPPSPELTMQRHFLVALKEITSFYMHRGFFIRAMNEKPENPIEHHPYGESVQTIYDSACICVGLMRSLFRQQPLIMQRFPYFFDHIFSCSYVLGSIASKPKVPMALSALTNLELAYDFFEAMADNSPRKSKFLAEAGKLREQARLALNVTQNPLTEAQKLARPKPIKTEEPVSGRQQSSWTKHVPFSLSSTLPSATLNSPSNHRYSPTTAITPAFQTTYNLPQPTQYPVDQYSLYPSTPLTEQSQPLLPQPFSDGNPFFDQPNTPYNPISGYQYHNYQDAGYFQQEMDYQSGGKDPSTPATVNWNRNRNSTGSLLAEERERPALTLVEKHAELLHFIAQKESKCLELRTQLSAHEAELLQLKRKWERIVFRGFEKSQANGERRLPSSTSPSPDSIPITNTTHPPSASIYSAASLSYLDSLSTQAQGAGSAAMLEALGGMKGIRESVQQGVGRFLGAVAGTNDPSYTTSHRRSLTHTPSQSSSSASTYATSSTRFSQSSQSSFGDIVPTSISEEDGDLMSDSNIDVTSMKRARKHRPTHIGIVSDTGATPLVSPTRDFALESPPRTATPSTRAVHGGGNMRSRRKSRTFSSESPTEVTGTSASEETNRCADSDTNTSESLSSSLVDWGMGLSSPPPVDSPVPGQGSGKRNVNKRMSLPARALSSGSGADSWMGSVVGKRWEDTISKNQKRASILLSDVSQSISQSIPQSIIQALVSPPLSASSELAPPSGYHNGIKKQTSPASTSSASLLDEDIPFEESGGSLTSLLEPSPAPFPVLSPTKLAPSSSEPQPKSPMKNKFSSSPAGVTKAGKTNTTGSKFISAVASQEDDDDDWNW</sequence>
<dbReference type="SMART" id="SM00906">
    <property type="entry name" value="Fungal_trans"/>
    <property type="match status" value="1"/>
</dbReference>
<dbReference type="InterPro" id="IPR013087">
    <property type="entry name" value="Znf_C2H2_type"/>
</dbReference>
<evidence type="ECO:0000256" key="3">
    <source>
        <dbReference type="PROSITE-ProRule" id="PRU00042"/>
    </source>
</evidence>
<comment type="caution">
    <text evidence="7">The sequence shown here is derived from an EMBL/GenBank/DDBJ whole genome shotgun (WGS) entry which is preliminary data.</text>
</comment>
<dbReference type="STRING" id="5353.A0A1Q3ERY5"/>
<keyword evidence="8" id="KW-1185">Reference proteome</keyword>
<dbReference type="GO" id="GO:0003677">
    <property type="term" value="F:DNA binding"/>
    <property type="evidence" value="ECO:0007669"/>
    <property type="project" value="InterPro"/>
</dbReference>
<keyword evidence="3" id="KW-0479">Metal-binding</keyword>
<protein>
    <recommendedName>
        <fullName evidence="6">C2H2-type domain-containing protein</fullName>
    </recommendedName>
</protein>
<feature type="compositionally biased region" description="Acidic residues" evidence="5">
    <location>
        <begin position="1456"/>
        <end position="1465"/>
    </location>
</feature>
<evidence type="ECO:0000256" key="4">
    <source>
        <dbReference type="SAM" id="Coils"/>
    </source>
</evidence>
<dbReference type="PROSITE" id="PS50157">
    <property type="entry name" value="ZINC_FINGER_C2H2_2"/>
    <property type="match status" value="1"/>
</dbReference>
<dbReference type="Pfam" id="PF04082">
    <property type="entry name" value="Fungal_trans"/>
    <property type="match status" value="1"/>
</dbReference>
<dbReference type="InterPro" id="IPR007219">
    <property type="entry name" value="XnlR_reg_dom"/>
</dbReference>
<feature type="compositionally biased region" description="Low complexity" evidence="5">
    <location>
        <begin position="1016"/>
        <end position="1034"/>
    </location>
</feature>
<feature type="compositionally biased region" description="Polar residues" evidence="5">
    <location>
        <begin position="1218"/>
        <end position="1234"/>
    </location>
</feature>
<dbReference type="PANTHER" id="PTHR31001:SF56">
    <property type="entry name" value="ZN(2)-C6 FUNGAL-TYPE DOMAIN-CONTAINING PROTEIN"/>
    <property type="match status" value="1"/>
</dbReference>
<evidence type="ECO:0000256" key="1">
    <source>
        <dbReference type="ARBA" id="ARBA00004123"/>
    </source>
</evidence>
<keyword evidence="3" id="KW-0863">Zinc-finger</keyword>
<feature type="region of interest" description="Disordered" evidence="5">
    <location>
        <begin position="282"/>
        <end position="305"/>
    </location>
</feature>
<dbReference type="CDD" id="cd12148">
    <property type="entry name" value="fungal_TF_MHR"/>
    <property type="match status" value="1"/>
</dbReference>
<proteinExistence type="predicted"/>
<dbReference type="GO" id="GO:0008270">
    <property type="term" value="F:zinc ion binding"/>
    <property type="evidence" value="ECO:0007669"/>
    <property type="project" value="UniProtKB-KW"/>
</dbReference>
<dbReference type="Gene3D" id="3.30.160.60">
    <property type="entry name" value="Classic Zinc Finger"/>
    <property type="match status" value="1"/>
</dbReference>
<feature type="compositionally biased region" description="Polar residues" evidence="5">
    <location>
        <begin position="1428"/>
        <end position="1448"/>
    </location>
</feature>
<feature type="region of interest" description="Disordered" evidence="5">
    <location>
        <begin position="1008"/>
        <end position="1034"/>
    </location>
</feature>
<evidence type="ECO:0000256" key="5">
    <source>
        <dbReference type="SAM" id="MobiDB-lite"/>
    </source>
</evidence>
<feature type="coiled-coil region" evidence="4">
    <location>
        <begin position="968"/>
        <end position="995"/>
    </location>
</feature>